<dbReference type="AlphaFoldDB" id="A0A6C0DS16"/>
<organism evidence="1">
    <name type="scientific">viral metagenome</name>
    <dbReference type="NCBI Taxonomy" id="1070528"/>
    <lineage>
        <taxon>unclassified sequences</taxon>
        <taxon>metagenomes</taxon>
        <taxon>organismal metagenomes</taxon>
    </lineage>
</organism>
<sequence length="158" mass="18926">MNIVLDISNYSILNIYFLETKRNIIMDGTFTKFIYSNDNLILNSVYLYFPIEIQSIEKTMNKNAIRFYPSSENNMPLINELSKIEYRIIEYYKLLHKCKKRTVCLLTKQLFNGNLKVYRESNENSYKNRNIKYIIKLSGIWETYDDVGITYKLIECYT</sequence>
<dbReference type="EMBL" id="MN739662">
    <property type="protein sequence ID" value="QHT19120.1"/>
    <property type="molecule type" value="Genomic_DNA"/>
</dbReference>
<proteinExistence type="predicted"/>
<name>A0A6C0DS16_9ZZZZ</name>
<protein>
    <submittedName>
        <fullName evidence="1">Uncharacterized protein</fullName>
    </submittedName>
</protein>
<reference evidence="1" key="1">
    <citation type="journal article" date="2020" name="Nature">
        <title>Giant virus diversity and host interactions through global metagenomics.</title>
        <authorList>
            <person name="Schulz F."/>
            <person name="Roux S."/>
            <person name="Paez-Espino D."/>
            <person name="Jungbluth S."/>
            <person name="Walsh D.A."/>
            <person name="Denef V.J."/>
            <person name="McMahon K.D."/>
            <person name="Konstantinidis K.T."/>
            <person name="Eloe-Fadrosh E.A."/>
            <person name="Kyrpides N.C."/>
            <person name="Woyke T."/>
        </authorList>
    </citation>
    <scope>NUCLEOTIDE SEQUENCE</scope>
    <source>
        <strain evidence="1">GVMAG-M-3300023174-49</strain>
    </source>
</reference>
<accession>A0A6C0DS16</accession>
<evidence type="ECO:0000313" key="1">
    <source>
        <dbReference type="EMBL" id="QHT19120.1"/>
    </source>
</evidence>